<dbReference type="GO" id="GO:0016316">
    <property type="term" value="F:phosphatidylinositol-3,4-bisphosphate 4-phosphatase activity"/>
    <property type="evidence" value="ECO:0007669"/>
    <property type="project" value="InterPro"/>
</dbReference>
<feature type="compositionally biased region" description="Basic and acidic residues" evidence="4">
    <location>
        <begin position="2188"/>
        <end position="2205"/>
    </location>
</feature>
<accession>F0WAL8</accession>
<dbReference type="EMBL" id="FR824091">
    <property type="protein sequence ID" value="CCA18189.1"/>
    <property type="molecule type" value="Genomic_DNA"/>
</dbReference>
<evidence type="ECO:0000256" key="5">
    <source>
        <dbReference type="SAM" id="Phobius"/>
    </source>
</evidence>
<evidence type="ECO:0000259" key="6">
    <source>
        <dbReference type="Pfam" id="PF16200"/>
    </source>
</evidence>
<name>F0WAL8_9STRA</name>
<feature type="region of interest" description="Disordered" evidence="4">
    <location>
        <begin position="998"/>
        <end position="1020"/>
    </location>
</feature>
<feature type="transmembrane region" description="Helical" evidence="5">
    <location>
        <begin position="447"/>
        <end position="469"/>
    </location>
</feature>
<dbReference type="Pfam" id="PF16200">
    <property type="entry name" value="Band_7_C"/>
    <property type="match status" value="1"/>
</dbReference>
<sequence>MNKKQVMQNKCLQLFTTIAFVAAVKNFVKSEDPNVASVIRAYSPRPMDHVPQGIHTNLYQVTVEPAAPYSVVDVSFSLLTTDILEPGRHHQTTANAGLARIWWMVLSLPSDWHFVTWDHTLAELRVRNPTTGIDVVNFVQINSCQESISDDGCPPMIGMKHSNYGMIKLPEWYYNSGAFGETRGTVATLTVRKSVVSGSGHTASLLHIYLASQQQKLTGNIAQSTIRIHSAVEEVTIKDSGSTQSTRTLLGPSQLIQYRSLASMTVPTMKDEHIHSSLIWIERDWNRLTLSFTTSMILLNGTRDFRVCVNLHSPTCRAMGPASDVSLMFPNTTSATYTRDSNPFLNLFANPTDLNMSVVTLGPEHFCIINLVPTGSVMNKSWEIRHRFNFQIQIHNVVVESKSTETAAPRGRLPSLGLLELRDRSGAIATDCPQVLIHQQIATTRGLSVYSVMSIIMHCVALAGAILITRMNGISFSSQTFFNDMTATCAILIFLLAIINNAIWISSSVGLNSPASHVYFMISQIRECVNWTLLTAVCCHWSEILRADNRTKLPILLIFILVNSIYYGVTLFFIINLTSMFTCTYDDYVDNPLYDKRICGNDHCPDLQPYQWEFAVRQVCRDVPHSKWFFPVVMSQQVLNSMIAFGLLVLGFHVWRRGNRLLHQSGTYANNEHILKAMRRSLIKFVAIIGAVWIASSFGVIIYLYLYISNSYIPPVPWYIFVIWIPVIVPPCALLLLQWNPRLKNLSWKQSMEVTGKRMRTQVTVVDPESELHQETGSCYDSYLAPDGSNVERDDEFKGPEVPNYFAMCTPAPEMHMDKLEGTIGVAVQLTLPASWDKSSHFYIEFYVLGMSNDLIGLSPAAYCHGFNGRSPNVCYGEDEYNYREPSQQSPFHLERSSINALVKTSLQCGAWMGNTTANNRTSMSTGGLTSSGYRLSMLCKPSQWKRLGATEPVQASMDDKKCQLIKYSTILQVSTETSNPILRFVVYAMPHLPVTRVTNEKQNPMSPTDSGQPSPSTSRPKQVCEFTCFSNDLLGSTAFTMVAGNTIPSEVYESNKYLSSSYGGAKAQINPEPLQSPQLHVQVMSVAAKPLSESTDFFISRCFQFGNENEMVIEDMIECVLTNEIPIQVLQILRKDRAEDLMLAQADLEEFKERCQSGLMGGLYDSVIDQIQDENDQSAIQTWLQDRVQKRAAYIELMKRCHQASFDRAREGNYFRPSTERKNALLQFLPVNMHIQDMWVGPTADLRSQHSRRVAESVSCYTTLSVGAFAAHSLGFRHGTGILGLEGKYNKLVSRQPNAFTDTNVRKGSNVTQDIDWRHHEHQQEDDLKWHITTRMDVCLTQAVAALVTTFCRHLEMAIQNRRYNHLLIILERIGFLFQVESLLSTHGKELGMLEDFAAAVDMLKHVTFVLDCSGNSIPSDTASTKITSSSLLNLHMKNSDRPCIVSVRVTGGARTRAYVIYVSLRCNSSVLDVIPSTLRGQKPISVLPICFTQGINEMQTLANNSSGKKTLLQDAINQKSSIELDTFINEYKNLASLQSEPFTANIPSIESVASELRNRILQASKRVVKTKDPEILQLGSRLCRLLGGGRATSCKSAKDRTGMSVTLEQGHILVANHGLPQHKLANAVSTMRSSGVRLENVFKNTHRYLYAFNALQRSMFPEKYRCPEGTYGRGNVTAMDMQAEAERRKRAEILDSEGERQAYINVAEGKKKAAILEAEGGAAAILARAEASAEAINRLSVAIGKRGGSDAVSLQVAEKYVEAFGRVAKESTTLLLPAASSDPATMVASALAIFGNLQNQQQKRTERLKTQTDSKPECNDSGRKTRLDAAFSEPHVSTGNRKITATEDPPIELLEKALKVAKSLLPDPDIFLYTGDSVIHEKSKEVKPGKNEYLPWGNEYVSSVVDRVIKLLYDYYPKTSATEMISTALEIPTNVTRNYEMTITNGMEFNGQISAIANAWKDKFRRERPFHNFQQRGFTKLTIDGKLAVITFNTVAYSPKCTGINAHKTDDPFGQFKWHEAELRDLKEKYKGVFICVIYIERYKAIITPYAHIIMAETFGHVHGFETRPLELSDVMVPLHTISAISPKYGNRPTFAVWEYDKITFDATKEYGLRSLAKNDLKLIYNSFDQDAEFLKKYNAYFKNRKIGYTQSGLKKRDCNNAELTNTIPAFEAETKTNEPTTFVLEERKTATSDERSGTERDYSPLSSSNSSLWRKVNDDDIDTLGTDNAYVARIQNLATRTRDFLPSEKSILFEVESIEYSPIADSEESEIDTLVESTA</sequence>
<keyword evidence="3" id="KW-0443">Lipid metabolism</keyword>
<feature type="transmembrane region" description="Helical" evidence="5">
    <location>
        <begin position="638"/>
        <end position="655"/>
    </location>
</feature>
<evidence type="ECO:0000313" key="7">
    <source>
        <dbReference type="EMBL" id="CCA18189.1"/>
    </source>
</evidence>
<feature type="transmembrane region" description="Helical" evidence="5">
    <location>
        <begin position="685"/>
        <end position="706"/>
    </location>
</feature>
<evidence type="ECO:0000256" key="1">
    <source>
        <dbReference type="ARBA" id="ARBA00008164"/>
    </source>
</evidence>
<evidence type="ECO:0000256" key="3">
    <source>
        <dbReference type="ARBA" id="ARBA00023098"/>
    </source>
</evidence>
<keyword evidence="5" id="KW-1133">Transmembrane helix</keyword>
<dbReference type="GO" id="GO:0005737">
    <property type="term" value="C:cytoplasm"/>
    <property type="evidence" value="ECO:0007669"/>
    <property type="project" value="TreeGrafter"/>
</dbReference>
<feature type="region of interest" description="Disordered" evidence="4">
    <location>
        <begin position="1803"/>
        <end position="1825"/>
    </location>
</feature>
<keyword evidence="2" id="KW-0378">Hydrolase</keyword>
<proteinExistence type="inferred from homology"/>
<feature type="transmembrane region" description="Helical" evidence="5">
    <location>
        <begin position="553"/>
        <end position="575"/>
    </location>
</feature>
<dbReference type="HOGENOM" id="CLU_230882_0_0_1"/>
<keyword evidence="5" id="KW-0812">Transmembrane</keyword>
<feature type="compositionally biased region" description="Basic and acidic residues" evidence="4">
    <location>
        <begin position="1805"/>
        <end position="1825"/>
    </location>
</feature>
<feature type="transmembrane region" description="Helical" evidence="5">
    <location>
        <begin position="718"/>
        <end position="737"/>
    </location>
</feature>
<gene>
    <name evidence="7" type="primary">AlNc14C46G3742</name>
    <name evidence="7" type="ORF">ALNC14_043320</name>
</gene>
<protein>
    <submittedName>
        <fullName evidence="7">Inositol3 putative</fullName>
    </submittedName>
</protein>
<evidence type="ECO:0000256" key="2">
    <source>
        <dbReference type="ARBA" id="ARBA00022801"/>
    </source>
</evidence>
<reference evidence="7" key="2">
    <citation type="submission" date="2011-02" db="EMBL/GenBank/DDBJ databases">
        <authorList>
            <person name="MacLean D."/>
        </authorList>
    </citation>
    <scope>NUCLEOTIDE SEQUENCE</scope>
</reference>
<dbReference type="PANTHER" id="PTHR12187">
    <property type="entry name" value="AGAP000124-PA"/>
    <property type="match status" value="1"/>
</dbReference>
<feature type="domain" description="STML2-like C-terminal extension" evidence="6">
    <location>
        <begin position="1740"/>
        <end position="1800"/>
    </location>
</feature>
<dbReference type="PANTHER" id="PTHR12187:SF11">
    <property type="entry name" value="PHOSPHATIDYLINOSITOL-3,4-BISPHOSPHATE 4-PHOSPHATASE"/>
    <property type="match status" value="1"/>
</dbReference>
<dbReference type="InterPro" id="IPR039034">
    <property type="entry name" value="INPP4"/>
</dbReference>
<evidence type="ECO:0000256" key="4">
    <source>
        <dbReference type="SAM" id="MobiDB-lite"/>
    </source>
</evidence>
<feature type="transmembrane region" description="Helical" evidence="5">
    <location>
        <begin position="481"/>
        <end position="506"/>
    </location>
</feature>
<reference evidence="7" key="1">
    <citation type="journal article" date="2011" name="PLoS Biol.">
        <title>Gene gain and loss during evolution of obligate parasitism in the white rust pathogen of Arabidopsis thaliana.</title>
        <authorList>
            <person name="Kemen E."/>
            <person name="Gardiner A."/>
            <person name="Schultz-Larsen T."/>
            <person name="Kemen A.C."/>
            <person name="Balmuth A.L."/>
            <person name="Robert-Seilaniantz A."/>
            <person name="Bailey K."/>
            <person name="Holub E."/>
            <person name="Studholme D.J."/>
            <person name="Maclean D."/>
            <person name="Jones J.D."/>
        </authorList>
    </citation>
    <scope>NUCLEOTIDE SEQUENCE</scope>
</reference>
<comment type="similarity">
    <text evidence="1">Belongs to the band 7/mec-2 family.</text>
</comment>
<dbReference type="InterPro" id="IPR032435">
    <property type="entry name" value="STML2-like_C"/>
</dbReference>
<organism evidence="7">
    <name type="scientific">Albugo laibachii Nc14</name>
    <dbReference type="NCBI Taxonomy" id="890382"/>
    <lineage>
        <taxon>Eukaryota</taxon>
        <taxon>Sar</taxon>
        <taxon>Stramenopiles</taxon>
        <taxon>Oomycota</taxon>
        <taxon>Peronosporomycetes</taxon>
        <taxon>Albuginales</taxon>
        <taxon>Albuginaceae</taxon>
        <taxon>Albugo</taxon>
    </lineage>
</organism>
<feature type="region of interest" description="Disordered" evidence="4">
    <location>
        <begin position="2188"/>
        <end position="2213"/>
    </location>
</feature>
<keyword evidence="5" id="KW-0472">Membrane</keyword>